<proteinExistence type="predicted"/>
<reference evidence="1" key="1">
    <citation type="journal article" date="2015" name="Nature">
        <title>Complex archaea that bridge the gap between prokaryotes and eukaryotes.</title>
        <authorList>
            <person name="Spang A."/>
            <person name="Saw J.H."/>
            <person name="Jorgensen S.L."/>
            <person name="Zaremba-Niedzwiedzka K."/>
            <person name="Martijn J."/>
            <person name="Lind A.E."/>
            <person name="van Eijk R."/>
            <person name="Schleper C."/>
            <person name="Guy L."/>
            <person name="Ettema T.J."/>
        </authorList>
    </citation>
    <scope>NUCLEOTIDE SEQUENCE</scope>
</reference>
<dbReference type="AlphaFoldDB" id="A0A0F9ESI2"/>
<protein>
    <submittedName>
        <fullName evidence="1">Uncharacterized protein</fullName>
    </submittedName>
</protein>
<dbReference type="EMBL" id="LAZR01035708">
    <property type="protein sequence ID" value="KKL26788.1"/>
    <property type="molecule type" value="Genomic_DNA"/>
</dbReference>
<evidence type="ECO:0000313" key="1">
    <source>
        <dbReference type="EMBL" id="KKL26788.1"/>
    </source>
</evidence>
<sequence length="65" mass="7293">VCRVDYDTNHVAVHTQPLQQFSAAVIRQVEVQHHYAGAHSTELLGRFGGCGTPDNFKSFHLHQVH</sequence>
<organism evidence="1">
    <name type="scientific">marine sediment metagenome</name>
    <dbReference type="NCBI Taxonomy" id="412755"/>
    <lineage>
        <taxon>unclassified sequences</taxon>
        <taxon>metagenomes</taxon>
        <taxon>ecological metagenomes</taxon>
    </lineage>
</organism>
<comment type="caution">
    <text evidence="1">The sequence shown here is derived from an EMBL/GenBank/DDBJ whole genome shotgun (WGS) entry which is preliminary data.</text>
</comment>
<feature type="non-terminal residue" evidence="1">
    <location>
        <position position="1"/>
    </location>
</feature>
<gene>
    <name evidence="1" type="ORF">LCGC14_2391770</name>
</gene>
<name>A0A0F9ESI2_9ZZZZ</name>
<accession>A0A0F9ESI2</accession>